<keyword evidence="5" id="KW-0498">Mitosis</keyword>
<evidence type="ECO:0000313" key="10">
    <source>
        <dbReference type="EMBL" id="EPQ26200.1"/>
    </source>
</evidence>
<sequence length="1082" mass="119391">MPTAVAAARAPTRPSSSKQQQQQQQQQPAAPPPPSTTTTNTTLASLPASVPPHFQEAQHSLANHRKNIVSLHRIHLKASAVTEKTPKGTRLVGEKAFNEVFFACLDRVLHIKKGVTNADRICKFVAAYATYAQEQFRIAARAQKANDAAAGDDDEEEEEEDTPATRFTSLLLKHLLKGFGAKDKNVRLRCCGSVALLINGLESLDENLFQTLKSFLLARARDKDNAVRVQAVIALAKLQASEDDDDGDGDRSDDVKHVLVDILRFDPSAEVRRAALFNLTPTADTQPYIMERLRDIDPTNRRCVYLGSLTAILQSQVKAMAEVGASGPSRIGLDVQMADDVLRAGMGDREPSVKRAANKLVITWFDACGGDLVRFLNHFDVTANAAHVEAALQAVLEARPAIANQITFEAEEFWAHLTPSTAFLACAVIDHFRKAGNDRRLEECLPLVTALAFRIQKEYADLSALVEQQQPILDADDVSDEQLMIAATIQTKTFTIKQLLGIALSSDYGDEIGRRKMFGLVRDMISFTQLPEDLVPSCFDVLRKLSSGQTDFMRMIVEMVQVLGGDGDEDEDDEEDEEDDDEDDDDGGDLEDTMDVDGGEATLGRRRKGGRGGKRRSKGGSKEPSADETALESRRLLLIRAMLERVVGELQDNPAVHGLVPQLIAPAVKSKNATVREQGLTCLALCCLLDRKLALDTFPLFFDQVQKGTEAIRLCSVRAIFDLLIVHTLAYLCSRREGEEETAKKQITSYLLSLLEDDDAKVQSAACEGMAKLMLTGMVDDDEALKSLVLVYMSPDTMDNQELRQCLSYFIPVYCLSSSANQRRLQRVFVFVFQVLSELYQEKDDDQEMVTPAQVGLQLLEWSDPQKVLSADGRPRDDAVHVDIGADLVRAMYRIEDRDERKTMCQLLAKLYLPDELDEWKVRELLILNAMLKQLNPLDDTVTRNAFGRYEAALAKAYPEAAKAGAQLDLVESAEELAGLRDFFESCHIDLNENRSAKPAASSRATATATKKAAATTRGAASGRGKTTKAATKPSSRRSRAAKESSDESEDDESDQAEGQDDDDDDDDEEDDDDDDDESVDE</sequence>
<keyword evidence="4" id="KW-0132">Cell division</keyword>
<dbReference type="KEGG" id="pfp:PFL1_06912"/>
<evidence type="ECO:0000256" key="4">
    <source>
        <dbReference type="ARBA" id="ARBA00022618"/>
    </source>
</evidence>
<dbReference type="HOGENOM" id="CLU_004446_1_0_1"/>
<feature type="region of interest" description="Disordered" evidence="8">
    <location>
        <begin position="995"/>
        <end position="1082"/>
    </location>
</feature>
<dbReference type="EMBL" id="KE361646">
    <property type="protein sequence ID" value="EPQ26200.1"/>
    <property type="molecule type" value="Genomic_DNA"/>
</dbReference>
<dbReference type="GeneID" id="19320979"/>
<feature type="compositionally biased region" description="Basic residues" evidence="8">
    <location>
        <begin position="604"/>
        <end position="619"/>
    </location>
</feature>
<dbReference type="Proteomes" id="UP000053664">
    <property type="component" value="Unassembled WGS sequence"/>
</dbReference>
<dbReference type="GO" id="GO:0007076">
    <property type="term" value="P:mitotic chromosome condensation"/>
    <property type="evidence" value="ECO:0007669"/>
    <property type="project" value="InterPro"/>
</dbReference>
<evidence type="ECO:0000256" key="6">
    <source>
        <dbReference type="ARBA" id="ARBA00023067"/>
    </source>
</evidence>
<evidence type="ECO:0000313" key="11">
    <source>
        <dbReference type="Proteomes" id="UP000053664"/>
    </source>
</evidence>
<dbReference type="SUPFAM" id="SSF48371">
    <property type="entry name" value="ARM repeat"/>
    <property type="match status" value="1"/>
</dbReference>
<feature type="compositionally biased region" description="Acidic residues" evidence="8">
    <location>
        <begin position="566"/>
        <end position="598"/>
    </location>
</feature>
<feature type="compositionally biased region" description="Low complexity" evidence="8">
    <location>
        <begin position="36"/>
        <end position="47"/>
    </location>
</feature>
<evidence type="ECO:0000256" key="3">
    <source>
        <dbReference type="ARBA" id="ARBA00022454"/>
    </source>
</evidence>
<dbReference type="InterPro" id="IPR016024">
    <property type="entry name" value="ARM-type_fold"/>
</dbReference>
<reference evidence="10 11" key="1">
    <citation type="journal article" date="2013" name="Plant Cell">
        <title>The transition from a phytopathogenic smut ancestor to an anamorphic biocontrol agent deciphered by comparative whole-genome analysis.</title>
        <authorList>
            <person name="Lefebvre F."/>
            <person name="Joly D.L."/>
            <person name="Labbe C."/>
            <person name="Teichmann B."/>
            <person name="Linning R."/>
            <person name="Belzile F."/>
            <person name="Bakkeren G."/>
            <person name="Belanger R.R."/>
        </authorList>
    </citation>
    <scope>NUCLEOTIDE SEQUENCE [LARGE SCALE GENOMIC DNA]</scope>
    <source>
        <strain evidence="10 11">PF-1</strain>
    </source>
</reference>
<feature type="region of interest" description="Disordered" evidence="8">
    <location>
        <begin position="1"/>
        <end position="47"/>
    </location>
</feature>
<dbReference type="GO" id="GO:0000793">
    <property type="term" value="C:condensed chromosome"/>
    <property type="evidence" value="ECO:0007669"/>
    <property type="project" value="TreeGrafter"/>
</dbReference>
<feature type="compositionally biased region" description="Low complexity" evidence="8">
    <location>
        <begin position="1"/>
        <end position="28"/>
    </location>
</feature>
<dbReference type="GO" id="GO:0000796">
    <property type="term" value="C:condensin complex"/>
    <property type="evidence" value="ECO:0007669"/>
    <property type="project" value="InterPro"/>
</dbReference>
<dbReference type="AlphaFoldDB" id="A0A061H2Y7"/>
<dbReference type="InterPro" id="IPR025977">
    <property type="entry name" value="Cnd3_C"/>
</dbReference>
<evidence type="ECO:0000256" key="7">
    <source>
        <dbReference type="ARBA" id="ARBA00023306"/>
    </source>
</evidence>
<keyword evidence="7" id="KW-0131">Cell cycle</keyword>
<organism evidence="10 11">
    <name type="scientific">Pseudozyma flocculosa PF-1</name>
    <dbReference type="NCBI Taxonomy" id="1277687"/>
    <lineage>
        <taxon>Eukaryota</taxon>
        <taxon>Fungi</taxon>
        <taxon>Dikarya</taxon>
        <taxon>Basidiomycota</taxon>
        <taxon>Ustilaginomycotina</taxon>
        <taxon>Ustilaginomycetes</taxon>
        <taxon>Ustilaginales</taxon>
        <taxon>Ustilaginaceae</taxon>
        <taxon>Pseudozyma</taxon>
    </lineage>
</organism>
<dbReference type="PANTHER" id="PTHR14418:SF5">
    <property type="entry name" value="CONDENSIN COMPLEX SUBUNIT 3"/>
    <property type="match status" value="1"/>
</dbReference>
<feature type="region of interest" description="Disordered" evidence="8">
    <location>
        <begin position="564"/>
        <end position="629"/>
    </location>
</feature>
<comment type="subcellular location">
    <subcellularLocation>
        <location evidence="1">Chromosome</location>
    </subcellularLocation>
</comment>
<dbReference type="eggNOG" id="KOG2025">
    <property type="taxonomic scope" value="Eukaryota"/>
</dbReference>
<feature type="domain" description="Nuclear condensin complex subunit 3 C-terminal" evidence="9">
    <location>
        <begin position="636"/>
        <end position="913"/>
    </location>
</feature>
<comment type="similarity">
    <text evidence="2">Belongs to the CND3 (condensin subunit 3) family.</text>
</comment>
<protein>
    <recommendedName>
        <fullName evidence="9">Nuclear condensin complex subunit 3 C-terminal domain-containing protein</fullName>
    </recommendedName>
</protein>
<keyword evidence="3" id="KW-0158">Chromosome</keyword>
<dbReference type="PANTHER" id="PTHR14418">
    <property type="entry name" value="CONDENSIN COMPLEX SUBUNIT 3-RELATED"/>
    <property type="match status" value="1"/>
</dbReference>
<keyword evidence="6" id="KW-0226">DNA condensation</keyword>
<feature type="compositionally biased region" description="Basic and acidic residues" evidence="8">
    <location>
        <begin position="620"/>
        <end position="629"/>
    </location>
</feature>
<evidence type="ECO:0000256" key="5">
    <source>
        <dbReference type="ARBA" id="ARBA00022776"/>
    </source>
</evidence>
<evidence type="ECO:0000256" key="8">
    <source>
        <dbReference type="SAM" id="MobiDB-lite"/>
    </source>
</evidence>
<dbReference type="RefSeq" id="XP_007881988.1">
    <property type="nucleotide sequence ID" value="XM_007883797.1"/>
</dbReference>
<feature type="compositionally biased region" description="Acidic residues" evidence="8">
    <location>
        <begin position="1047"/>
        <end position="1082"/>
    </location>
</feature>
<dbReference type="OrthoDB" id="27187at2759"/>
<dbReference type="GO" id="GO:0051301">
    <property type="term" value="P:cell division"/>
    <property type="evidence" value="ECO:0007669"/>
    <property type="project" value="UniProtKB-KW"/>
</dbReference>
<name>A0A061H2Y7_9BASI</name>
<evidence type="ECO:0000259" key="9">
    <source>
        <dbReference type="Pfam" id="PF12719"/>
    </source>
</evidence>
<proteinExistence type="inferred from homology"/>
<dbReference type="InterPro" id="IPR027165">
    <property type="entry name" value="CND3"/>
</dbReference>
<evidence type="ECO:0000256" key="2">
    <source>
        <dbReference type="ARBA" id="ARBA00006533"/>
    </source>
</evidence>
<dbReference type="Gene3D" id="1.25.10.10">
    <property type="entry name" value="Leucine-rich Repeat Variant"/>
    <property type="match status" value="2"/>
</dbReference>
<dbReference type="Pfam" id="PF12719">
    <property type="entry name" value="Cnd3"/>
    <property type="match status" value="1"/>
</dbReference>
<feature type="compositionally biased region" description="Low complexity" evidence="8">
    <location>
        <begin position="997"/>
        <end position="1025"/>
    </location>
</feature>
<evidence type="ECO:0000256" key="1">
    <source>
        <dbReference type="ARBA" id="ARBA00004286"/>
    </source>
</evidence>
<accession>A0A061H2Y7</accession>
<dbReference type="InterPro" id="IPR011989">
    <property type="entry name" value="ARM-like"/>
</dbReference>
<gene>
    <name evidence="10" type="ORF">PFL1_06912</name>
</gene>